<dbReference type="Proteomes" id="UP000580856">
    <property type="component" value="Unassembled WGS sequence"/>
</dbReference>
<dbReference type="InterPro" id="IPR036513">
    <property type="entry name" value="STAS_dom_sf"/>
</dbReference>
<dbReference type="SUPFAM" id="SSF52091">
    <property type="entry name" value="SpoIIaa-like"/>
    <property type="match status" value="1"/>
</dbReference>
<protein>
    <submittedName>
        <fullName evidence="3">ABC-type transporter Mla MlaB component</fullName>
    </submittedName>
</protein>
<keyword evidence="4" id="KW-1185">Reference proteome</keyword>
<dbReference type="PANTHER" id="PTHR35849:SF2">
    <property type="entry name" value="BLR2341 PROTEIN"/>
    <property type="match status" value="1"/>
</dbReference>
<dbReference type="InterPro" id="IPR052746">
    <property type="entry name" value="MlaB_ABC_Transporter"/>
</dbReference>
<accession>A0A846QPG3</accession>
<dbReference type="Pfam" id="PF13466">
    <property type="entry name" value="STAS_2"/>
    <property type="match status" value="1"/>
</dbReference>
<comment type="caution">
    <text evidence="3">The sequence shown here is derived from an EMBL/GenBank/DDBJ whole genome shotgun (WGS) entry which is preliminary data.</text>
</comment>
<dbReference type="Gene3D" id="3.30.750.24">
    <property type="entry name" value="STAS domain"/>
    <property type="match status" value="1"/>
</dbReference>
<sequence>MGDFSMRDGDGGGVLALTGEWTRECVGELRQCVLDALEAHARVTVDLSDAGPVDAAFFQLLHAAGLEAGRQGVGLTLGDEISASVLEAAARAGFAASDGAGLTLKGFDGDGASPPAAGLEPPQGEGGTHAA</sequence>
<gene>
    <name evidence="3" type="ORF">GGQ74_000239</name>
</gene>
<evidence type="ECO:0000313" key="3">
    <source>
        <dbReference type="EMBL" id="NJB66599.1"/>
    </source>
</evidence>
<dbReference type="PANTHER" id="PTHR35849">
    <property type="entry name" value="BLR2341 PROTEIN"/>
    <property type="match status" value="1"/>
</dbReference>
<dbReference type="RefSeq" id="WP_167939724.1">
    <property type="nucleotide sequence ID" value="NZ_JAATJA010000001.1"/>
</dbReference>
<evidence type="ECO:0000313" key="4">
    <source>
        <dbReference type="Proteomes" id="UP000580856"/>
    </source>
</evidence>
<proteinExistence type="predicted"/>
<dbReference type="EMBL" id="JAATJA010000001">
    <property type="protein sequence ID" value="NJB66599.1"/>
    <property type="molecule type" value="Genomic_DNA"/>
</dbReference>
<evidence type="ECO:0000256" key="1">
    <source>
        <dbReference type="SAM" id="MobiDB-lite"/>
    </source>
</evidence>
<feature type="domain" description="MlaB-like STAS" evidence="2">
    <location>
        <begin position="15"/>
        <end position="94"/>
    </location>
</feature>
<feature type="region of interest" description="Disordered" evidence="1">
    <location>
        <begin position="105"/>
        <end position="131"/>
    </location>
</feature>
<dbReference type="AlphaFoldDB" id="A0A846QPG3"/>
<organism evidence="3 4">
    <name type="scientific">Desulfobaculum xiamenense</name>
    <dbReference type="NCBI Taxonomy" id="995050"/>
    <lineage>
        <taxon>Bacteria</taxon>
        <taxon>Pseudomonadati</taxon>
        <taxon>Thermodesulfobacteriota</taxon>
        <taxon>Desulfovibrionia</taxon>
        <taxon>Desulfovibrionales</taxon>
        <taxon>Desulfovibrionaceae</taxon>
        <taxon>Desulfobaculum</taxon>
    </lineage>
</organism>
<name>A0A846QPG3_9BACT</name>
<reference evidence="3 4" key="1">
    <citation type="submission" date="2020-03" db="EMBL/GenBank/DDBJ databases">
        <title>Genomic Encyclopedia of Type Strains, Phase IV (KMG-IV): sequencing the most valuable type-strain genomes for metagenomic binning, comparative biology and taxonomic classification.</title>
        <authorList>
            <person name="Goeker M."/>
        </authorList>
    </citation>
    <scope>NUCLEOTIDE SEQUENCE [LARGE SCALE GENOMIC DNA]</scope>
    <source>
        <strain evidence="3 4">DSM 24233</strain>
    </source>
</reference>
<dbReference type="InterPro" id="IPR058548">
    <property type="entry name" value="MlaB-like_STAS"/>
</dbReference>
<evidence type="ECO:0000259" key="2">
    <source>
        <dbReference type="Pfam" id="PF13466"/>
    </source>
</evidence>